<organism evidence="2 3">
    <name type="scientific">Mucilaginibacter dorajii</name>
    <dbReference type="NCBI Taxonomy" id="692994"/>
    <lineage>
        <taxon>Bacteria</taxon>
        <taxon>Pseudomonadati</taxon>
        <taxon>Bacteroidota</taxon>
        <taxon>Sphingobacteriia</taxon>
        <taxon>Sphingobacteriales</taxon>
        <taxon>Sphingobacteriaceae</taxon>
        <taxon>Mucilaginibacter</taxon>
    </lineage>
</organism>
<dbReference type="Proteomes" id="UP001500742">
    <property type="component" value="Unassembled WGS sequence"/>
</dbReference>
<feature type="transmembrane region" description="Helical" evidence="1">
    <location>
        <begin position="74"/>
        <end position="92"/>
    </location>
</feature>
<reference evidence="3" key="1">
    <citation type="journal article" date="2019" name="Int. J. Syst. Evol. Microbiol.">
        <title>The Global Catalogue of Microorganisms (GCM) 10K type strain sequencing project: providing services to taxonomists for standard genome sequencing and annotation.</title>
        <authorList>
            <consortium name="The Broad Institute Genomics Platform"/>
            <consortium name="The Broad Institute Genome Sequencing Center for Infectious Disease"/>
            <person name="Wu L."/>
            <person name="Ma J."/>
        </authorList>
    </citation>
    <scope>NUCLEOTIDE SEQUENCE [LARGE SCALE GENOMIC DNA]</scope>
    <source>
        <strain evidence="3">JCM 16601</strain>
    </source>
</reference>
<evidence type="ECO:0008006" key="4">
    <source>
        <dbReference type="Google" id="ProtNLM"/>
    </source>
</evidence>
<accession>A0ABP7QT36</accession>
<gene>
    <name evidence="2" type="ORF">GCM10022210_45440</name>
</gene>
<protein>
    <recommendedName>
        <fullName evidence="4">DUF4199 domain-containing protein</fullName>
    </recommendedName>
</protein>
<sequence length="178" mass="19898">MKKNVLTFGLIAGCIVTFMMLITAVYCNGANESVNMYLGYGTQLIAFSMIFVAVKNYRDKYNNGAITFGKAFTIGLYITLIASTMYVVAWLFDYHFFIPDFMDKYSASMIAKAKSSGKSEQEIKEQILSATNLKQMYKNPIFVILITYVEILPVGLVITLISALILKKKINDNTLAVS</sequence>
<name>A0ABP7QT36_9SPHI</name>
<feature type="transmembrane region" description="Helical" evidence="1">
    <location>
        <begin position="141"/>
        <end position="166"/>
    </location>
</feature>
<dbReference type="EMBL" id="BAAAZC010000029">
    <property type="protein sequence ID" value="GAA3987699.1"/>
    <property type="molecule type" value="Genomic_DNA"/>
</dbReference>
<keyword evidence="1" id="KW-0812">Transmembrane</keyword>
<dbReference type="RefSeq" id="WP_259094073.1">
    <property type="nucleotide sequence ID" value="NZ_BAAAZC010000029.1"/>
</dbReference>
<keyword evidence="1" id="KW-0472">Membrane</keyword>
<proteinExistence type="predicted"/>
<keyword evidence="1" id="KW-1133">Transmembrane helix</keyword>
<evidence type="ECO:0000313" key="3">
    <source>
        <dbReference type="Proteomes" id="UP001500742"/>
    </source>
</evidence>
<dbReference type="Pfam" id="PF13858">
    <property type="entry name" value="DUF4199"/>
    <property type="match status" value="1"/>
</dbReference>
<feature type="transmembrane region" description="Helical" evidence="1">
    <location>
        <begin position="37"/>
        <end position="54"/>
    </location>
</feature>
<evidence type="ECO:0000256" key="1">
    <source>
        <dbReference type="SAM" id="Phobius"/>
    </source>
</evidence>
<comment type="caution">
    <text evidence="2">The sequence shown here is derived from an EMBL/GenBank/DDBJ whole genome shotgun (WGS) entry which is preliminary data.</text>
</comment>
<dbReference type="InterPro" id="IPR025250">
    <property type="entry name" value="DUF4199"/>
</dbReference>
<keyword evidence="3" id="KW-1185">Reference proteome</keyword>
<evidence type="ECO:0000313" key="2">
    <source>
        <dbReference type="EMBL" id="GAA3987699.1"/>
    </source>
</evidence>